<accession>A0A9P0D2D3</accession>
<keyword evidence="2" id="KW-1185">Reference proteome</keyword>
<dbReference type="OrthoDB" id="7475343at2759"/>
<name>A0A9P0D2D3_9CUCU</name>
<reference evidence="1" key="1">
    <citation type="submission" date="2022-01" db="EMBL/GenBank/DDBJ databases">
        <authorList>
            <person name="King R."/>
        </authorList>
    </citation>
    <scope>NUCLEOTIDE SEQUENCE</scope>
</reference>
<protein>
    <submittedName>
        <fullName evidence="1">Uncharacterized protein</fullName>
    </submittedName>
</protein>
<dbReference type="EMBL" id="OV651815">
    <property type="protein sequence ID" value="CAH1108611.1"/>
    <property type="molecule type" value="Genomic_DNA"/>
</dbReference>
<organism evidence="1 2">
    <name type="scientific">Psylliodes chrysocephalus</name>
    <dbReference type="NCBI Taxonomy" id="3402493"/>
    <lineage>
        <taxon>Eukaryota</taxon>
        <taxon>Metazoa</taxon>
        <taxon>Ecdysozoa</taxon>
        <taxon>Arthropoda</taxon>
        <taxon>Hexapoda</taxon>
        <taxon>Insecta</taxon>
        <taxon>Pterygota</taxon>
        <taxon>Neoptera</taxon>
        <taxon>Endopterygota</taxon>
        <taxon>Coleoptera</taxon>
        <taxon>Polyphaga</taxon>
        <taxon>Cucujiformia</taxon>
        <taxon>Chrysomeloidea</taxon>
        <taxon>Chrysomelidae</taxon>
        <taxon>Galerucinae</taxon>
        <taxon>Alticini</taxon>
        <taxon>Psylliodes</taxon>
    </lineage>
</organism>
<evidence type="ECO:0000313" key="1">
    <source>
        <dbReference type="EMBL" id="CAH1108611.1"/>
    </source>
</evidence>
<dbReference type="Proteomes" id="UP001153636">
    <property type="component" value="Chromosome 3"/>
</dbReference>
<dbReference type="PANTHER" id="PTHR10773">
    <property type="entry name" value="DNA-DIRECTED RNA POLYMERASES I, II, AND III SUBUNIT RPABC2"/>
    <property type="match status" value="1"/>
</dbReference>
<gene>
    <name evidence="1" type="ORF">PSYICH_LOCUS8355</name>
</gene>
<sequence>MIFIVLFIYRCKLKCMETISEDNIQSSIHFINNFDSKNAQYTYLQALIEKQEIHRKRPRSEVPKNRQFTFKYHIKIEGAKLKVCKKAFSSIHGISEKQVRRLCILLKINEQPIDHRGKSQGSRSNAISGDTLSKIREHIESFPVKCVHYYNKDASAYYLDEKLILKTMHVFYKQKYPDHPVKYKFYLKYMQENFSLSFGRKKIHVCALCGELKIKLKKN</sequence>
<evidence type="ECO:0000313" key="2">
    <source>
        <dbReference type="Proteomes" id="UP001153636"/>
    </source>
</evidence>
<dbReference type="PANTHER" id="PTHR10773:SF19">
    <property type="match status" value="1"/>
</dbReference>
<proteinExistence type="predicted"/>
<dbReference type="AlphaFoldDB" id="A0A9P0D2D3"/>